<reference evidence="2" key="1">
    <citation type="journal article" date="2014" name="Int. J. Syst. Evol. Microbiol.">
        <title>Complete genome sequence of Corynebacterium casei LMG S-19264T (=DSM 44701T), isolated from a smear-ripened cheese.</title>
        <authorList>
            <consortium name="US DOE Joint Genome Institute (JGI-PGF)"/>
            <person name="Walter F."/>
            <person name="Albersmeier A."/>
            <person name="Kalinowski J."/>
            <person name="Ruckert C."/>
        </authorList>
    </citation>
    <scope>NUCLEOTIDE SEQUENCE</scope>
    <source>
        <strain evidence="2">KCTC 22169</strain>
    </source>
</reference>
<evidence type="ECO:0000313" key="3">
    <source>
        <dbReference type="Proteomes" id="UP000626148"/>
    </source>
</evidence>
<accession>A0A918KGA9</accession>
<dbReference type="EMBL" id="BMXR01000008">
    <property type="protein sequence ID" value="GGX62462.1"/>
    <property type="molecule type" value="Genomic_DNA"/>
</dbReference>
<keyword evidence="1" id="KW-0812">Transmembrane</keyword>
<dbReference type="RefSeq" id="WP_189610669.1">
    <property type="nucleotide sequence ID" value="NZ_BMXR01000008.1"/>
</dbReference>
<evidence type="ECO:0000256" key="1">
    <source>
        <dbReference type="SAM" id="Phobius"/>
    </source>
</evidence>
<feature type="transmembrane region" description="Helical" evidence="1">
    <location>
        <begin position="12"/>
        <end position="33"/>
    </location>
</feature>
<keyword evidence="1" id="KW-1133">Transmembrane helix</keyword>
<sequence length="195" mass="21886">MSDFIDFIKENARFVLAIIANVIALCVSIWWLIDSNWKSGSDLEIEPIVSTVALTATLLGLNFVNDKLSKPNLKVSMSMAMAQHPTKGLMHGISVTVENHSIIKAFVKYFQVEIPEKKQVMQFLYEGFTGQPLSKVIVEPGQSFSFNIVKENMSGAPTDKYEYGDFVVSTDLGYKFSIPAKVFREHFSTLMKCKT</sequence>
<feature type="transmembrane region" description="Helical" evidence="1">
    <location>
        <begin position="45"/>
        <end position="64"/>
    </location>
</feature>
<reference evidence="2" key="2">
    <citation type="submission" date="2020-09" db="EMBL/GenBank/DDBJ databases">
        <authorList>
            <person name="Sun Q."/>
            <person name="Kim S."/>
        </authorList>
    </citation>
    <scope>NUCLEOTIDE SEQUENCE</scope>
    <source>
        <strain evidence="2">KCTC 22169</strain>
    </source>
</reference>
<dbReference type="Proteomes" id="UP000626148">
    <property type="component" value="Unassembled WGS sequence"/>
</dbReference>
<protein>
    <submittedName>
        <fullName evidence="2">Uncharacterized protein</fullName>
    </submittedName>
</protein>
<dbReference type="AlphaFoldDB" id="A0A918KGA9"/>
<proteinExistence type="predicted"/>
<gene>
    <name evidence="2" type="ORF">GCM10007392_32950</name>
</gene>
<name>A0A918KGA9_9GAMM</name>
<organism evidence="2 3">
    <name type="scientific">Saccharospirillum salsuginis</name>
    <dbReference type="NCBI Taxonomy" id="418750"/>
    <lineage>
        <taxon>Bacteria</taxon>
        <taxon>Pseudomonadati</taxon>
        <taxon>Pseudomonadota</taxon>
        <taxon>Gammaproteobacteria</taxon>
        <taxon>Oceanospirillales</taxon>
        <taxon>Saccharospirillaceae</taxon>
        <taxon>Saccharospirillum</taxon>
    </lineage>
</organism>
<comment type="caution">
    <text evidence="2">The sequence shown here is derived from an EMBL/GenBank/DDBJ whole genome shotgun (WGS) entry which is preliminary data.</text>
</comment>
<keyword evidence="3" id="KW-1185">Reference proteome</keyword>
<evidence type="ECO:0000313" key="2">
    <source>
        <dbReference type="EMBL" id="GGX62462.1"/>
    </source>
</evidence>
<keyword evidence="1" id="KW-0472">Membrane</keyword>